<organism evidence="8 9">
    <name type="scientific">Coemansia spiralis</name>
    <dbReference type="NCBI Taxonomy" id="417178"/>
    <lineage>
        <taxon>Eukaryota</taxon>
        <taxon>Fungi</taxon>
        <taxon>Fungi incertae sedis</taxon>
        <taxon>Zoopagomycota</taxon>
        <taxon>Kickxellomycotina</taxon>
        <taxon>Kickxellomycetes</taxon>
        <taxon>Kickxellales</taxon>
        <taxon>Kickxellaceae</taxon>
        <taxon>Coemansia</taxon>
    </lineage>
</organism>
<comment type="pathway">
    <text evidence="1 6">Metabolic intermediate biosynthesis; chorismate biosynthesis; chorismate from D-erythrose 4-phosphate and phosphoenolpyruvate: step 1/7.</text>
</comment>
<feature type="region of interest" description="Disordered" evidence="7">
    <location>
        <begin position="1"/>
        <end position="21"/>
    </location>
</feature>
<feature type="compositionally biased region" description="Low complexity" evidence="7">
    <location>
        <begin position="1"/>
        <end position="18"/>
    </location>
</feature>
<sequence>MTDCSSSPAATTAPWAPDSWKDKPIKQDVVYDDPQELEAVVARVATLPPLVSSPEIDRLRAQLKDVAEGRAFLLQGGDCAESFDYCNPAAIEDKLKVLLQMSLVLIWGMRLPVVRIARMAGQYAKPRSSPYETINGEKILSYRGDNVNSIDPACRRPDPQRLLSAYFHSASTVNYVRLLLAAGFADIHQPKAWDLGHVRNKDIRREYQTIVNRLTDSLGFMEVIGATDTTLSALNTVDLYTSHEALLLDYEQALTRPMPKTLVASTSRKPYEPSTPPRESLAPDLCDWYNLSAHFIWIGDRTRQLDGAHVEYFRGVKNPVGVKVGPSMEAEELVRVLDILDPLFEPGRVTLITRYGAGKIGDFLPAHIKAVQKTNHKPVWCCDPCHGNTTTAPSGHKTRSFDAIISEITSSIAIHSDLGSRLSGVHLELTGEHVTECTGGSQELSHSDLPNNYQTFCDPRLNYEQSLDIAFKIAKVYESQRESSSSRQA</sequence>
<dbReference type="GO" id="GO:0009073">
    <property type="term" value="P:aromatic amino acid family biosynthetic process"/>
    <property type="evidence" value="ECO:0007669"/>
    <property type="project" value="UniProtKB-KW"/>
</dbReference>
<protein>
    <recommendedName>
        <fullName evidence="6">Phospho-2-dehydro-3-deoxyheptonate aldolase</fullName>
        <ecNumber evidence="6">2.5.1.54</ecNumber>
    </recommendedName>
</protein>
<feature type="binding site" evidence="5">
    <location>
        <position position="458"/>
    </location>
    <ligand>
        <name>Mn(2+)</name>
        <dbReference type="ChEBI" id="CHEBI:29035"/>
    </ligand>
</feature>
<keyword evidence="5" id="KW-0104">Cadmium</keyword>
<comment type="catalytic activity">
    <reaction evidence="4 6">
        <text>D-erythrose 4-phosphate + phosphoenolpyruvate + H2O = 7-phospho-2-dehydro-3-deoxy-D-arabino-heptonate + phosphate</text>
        <dbReference type="Rhea" id="RHEA:14717"/>
        <dbReference type="ChEBI" id="CHEBI:15377"/>
        <dbReference type="ChEBI" id="CHEBI:16897"/>
        <dbReference type="ChEBI" id="CHEBI:43474"/>
        <dbReference type="ChEBI" id="CHEBI:58394"/>
        <dbReference type="ChEBI" id="CHEBI:58702"/>
        <dbReference type="EC" id="2.5.1.54"/>
    </reaction>
</comment>
<dbReference type="InterPro" id="IPR013785">
    <property type="entry name" value="Aldolase_TIM"/>
</dbReference>
<keyword evidence="5" id="KW-0170">Cobalt</keyword>
<keyword evidence="5" id="KW-0464">Manganese</keyword>
<feature type="binding site" evidence="5">
    <location>
        <position position="118"/>
    </location>
    <ligand>
        <name>phosphoenolpyruvate</name>
        <dbReference type="ChEBI" id="CHEBI:58702"/>
    </ligand>
</feature>
<dbReference type="Gene3D" id="3.20.20.70">
    <property type="entry name" value="Aldolase class I"/>
    <property type="match status" value="2"/>
</dbReference>
<keyword evidence="6" id="KW-0028">Amino-acid biosynthesis</keyword>
<comment type="similarity">
    <text evidence="2 6">Belongs to the class-II DAHP synthase family.</text>
</comment>
<evidence type="ECO:0000313" key="8">
    <source>
        <dbReference type="EMBL" id="KAJ2678714.1"/>
    </source>
</evidence>
<evidence type="ECO:0000256" key="2">
    <source>
        <dbReference type="ARBA" id="ARBA00008911"/>
    </source>
</evidence>
<evidence type="ECO:0000256" key="3">
    <source>
        <dbReference type="ARBA" id="ARBA00022679"/>
    </source>
</evidence>
<feature type="binding site" evidence="5">
    <location>
        <position position="428"/>
    </location>
    <ligand>
        <name>Mn(2+)</name>
        <dbReference type="ChEBI" id="CHEBI:29035"/>
    </ligand>
</feature>
<comment type="cofactor">
    <cofactor evidence="5">
        <name>Mn(2+)</name>
        <dbReference type="ChEBI" id="CHEBI:29035"/>
    </cofactor>
    <cofactor evidence="5">
        <name>Co(2+)</name>
        <dbReference type="ChEBI" id="CHEBI:48828"/>
    </cofactor>
    <cofactor evidence="5">
        <name>Cd(2+)</name>
        <dbReference type="ChEBI" id="CHEBI:48775"/>
    </cofactor>
    <text evidence="5">Binds 1 divalent cation per subunit. The enzyme is active with manganese, cobalt or cadmium ions.</text>
</comment>
<dbReference type="SUPFAM" id="SSF51569">
    <property type="entry name" value="Aldolase"/>
    <property type="match status" value="1"/>
</dbReference>
<dbReference type="PANTHER" id="PTHR21337:SF0">
    <property type="entry name" value="PHOSPHO-2-DEHYDRO-3-DEOXYHEPTONATE ALDOLASE"/>
    <property type="match status" value="1"/>
</dbReference>
<evidence type="ECO:0000256" key="7">
    <source>
        <dbReference type="SAM" id="MobiDB-lite"/>
    </source>
</evidence>
<evidence type="ECO:0000256" key="4">
    <source>
        <dbReference type="ARBA" id="ARBA00047508"/>
    </source>
</evidence>
<dbReference type="EC" id="2.5.1.54" evidence="6"/>
<dbReference type="OrthoDB" id="2338at2759"/>
<evidence type="ECO:0000256" key="6">
    <source>
        <dbReference type="RuleBase" id="RU363071"/>
    </source>
</evidence>
<comment type="caution">
    <text evidence="8">The sequence shown here is derived from an EMBL/GenBank/DDBJ whole genome shotgun (WGS) entry which is preliminary data.</text>
</comment>
<dbReference type="GO" id="GO:0008652">
    <property type="term" value="P:amino acid biosynthetic process"/>
    <property type="evidence" value="ECO:0007669"/>
    <property type="project" value="UniProtKB-KW"/>
</dbReference>
<evidence type="ECO:0000313" key="9">
    <source>
        <dbReference type="Proteomes" id="UP001151518"/>
    </source>
</evidence>
<dbReference type="EMBL" id="JANBTW010000018">
    <property type="protein sequence ID" value="KAJ2678714.1"/>
    <property type="molecule type" value="Genomic_DNA"/>
</dbReference>
<feature type="binding site" evidence="5">
    <location>
        <position position="79"/>
    </location>
    <ligand>
        <name>Mn(2+)</name>
        <dbReference type="ChEBI" id="CHEBI:29035"/>
    </ligand>
</feature>
<evidence type="ECO:0000256" key="1">
    <source>
        <dbReference type="ARBA" id="ARBA00004688"/>
    </source>
</evidence>
<gene>
    <name evidence="8" type="ORF">GGI25_002099</name>
</gene>
<accession>A0A9W8KYT5</accession>
<name>A0A9W8KYT5_9FUNG</name>
<keyword evidence="3 6" id="KW-0808">Transferase</keyword>
<evidence type="ECO:0000256" key="5">
    <source>
        <dbReference type="PIRSR" id="PIRSR602480-1"/>
    </source>
</evidence>
<dbReference type="AlphaFoldDB" id="A0A9W8KYT5"/>
<feature type="binding site" evidence="5">
    <location>
        <position position="354"/>
    </location>
    <ligand>
        <name>phosphoenolpyruvate</name>
        <dbReference type="ChEBI" id="CHEBI:58702"/>
    </ligand>
</feature>
<dbReference type="InterPro" id="IPR002480">
    <property type="entry name" value="DAHP_synth_2"/>
</dbReference>
<feature type="binding site" evidence="5">
    <location>
        <position position="323"/>
    </location>
    <ligand>
        <name>phosphoenolpyruvate</name>
        <dbReference type="ChEBI" id="CHEBI:58702"/>
    </ligand>
</feature>
<dbReference type="Pfam" id="PF01474">
    <property type="entry name" value="DAHP_synth_2"/>
    <property type="match status" value="1"/>
</dbReference>
<proteinExistence type="inferred from homology"/>
<keyword evidence="6" id="KW-0057">Aromatic amino acid biosynthesis</keyword>
<dbReference type="GO" id="GO:0003849">
    <property type="term" value="F:3-deoxy-7-phosphoheptulonate synthase activity"/>
    <property type="evidence" value="ECO:0007669"/>
    <property type="project" value="UniProtKB-EC"/>
</dbReference>
<dbReference type="Proteomes" id="UP001151518">
    <property type="component" value="Unassembled WGS sequence"/>
</dbReference>
<reference evidence="8" key="1">
    <citation type="submission" date="2022-07" db="EMBL/GenBank/DDBJ databases">
        <title>Phylogenomic reconstructions and comparative analyses of Kickxellomycotina fungi.</title>
        <authorList>
            <person name="Reynolds N.K."/>
            <person name="Stajich J.E."/>
            <person name="Barry K."/>
            <person name="Grigoriev I.V."/>
            <person name="Crous P."/>
            <person name="Smith M.E."/>
        </authorList>
    </citation>
    <scope>NUCLEOTIDE SEQUENCE</scope>
    <source>
        <strain evidence="8">NRRL 3115</strain>
    </source>
</reference>
<dbReference type="PANTHER" id="PTHR21337">
    <property type="entry name" value="PHOSPHO-2-DEHYDRO-3-DEOXYHEPTONATE ALDOLASE 1, 2"/>
    <property type="match status" value="1"/>
</dbReference>
<feature type="binding site" evidence="5">
    <location>
        <position position="386"/>
    </location>
    <ligand>
        <name>Mn(2+)</name>
        <dbReference type="ChEBI" id="CHEBI:29035"/>
    </ligand>
</feature>